<comment type="similarity">
    <text evidence="1">Belongs to the GTP cyclohydrolase I type 2/NIF3 family.</text>
</comment>
<sequence>MRVADLVELLEQRYPPAWAEDWDRVGFVLGEPDAEVGKVLLAVDCDPVVVDEAEAAGAQLVFTHHPLLLRGVSSVAPTTYKGRIVHRLIRAGIALYTAHTNGDVANPGVSDALAETLGLVDVRPLRPDPRAPERGHGRIGRLAEPMTLAAFAAHAADRLPRTAAGVRAAGDPDALVTTVAVSGGAGDVFLADATRAGVDAYLTADLRHHPAQEHLADGGPALVDVTHWASERPWLDGVAAFLRAEAGVQTIVSDVDTSPWVLLEGKHS</sequence>
<proteinExistence type="inferred from homology"/>
<dbReference type="PANTHER" id="PTHR13799">
    <property type="entry name" value="NGG1 INTERACTING FACTOR 3"/>
    <property type="match status" value="1"/>
</dbReference>
<dbReference type="NCBIfam" id="TIGR00486">
    <property type="entry name" value="YbgI_SA1388"/>
    <property type="match status" value="1"/>
</dbReference>
<dbReference type="RefSeq" id="WP_344610412.1">
    <property type="nucleotide sequence ID" value="NZ_BAAARV010000004.1"/>
</dbReference>
<keyword evidence="4" id="KW-0479">Metal-binding</keyword>
<dbReference type="SUPFAM" id="SSF102705">
    <property type="entry name" value="NIF3 (NGG1p interacting factor 3)-like"/>
    <property type="match status" value="1"/>
</dbReference>
<keyword evidence="6" id="KW-1185">Reference proteome</keyword>
<dbReference type="InterPro" id="IPR036069">
    <property type="entry name" value="DUF34/NIF3_sf"/>
</dbReference>
<evidence type="ECO:0000313" key="5">
    <source>
        <dbReference type="EMBL" id="GAA2327734.1"/>
    </source>
</evidence>
<dbReference type="InterPro" id="IPR002678">
    <property type="entry name" value="DUF34/NIF3"/>
</dbReference>
<evidence type="ECO:0000313" key="6">
    <source>
        <dbReference type="Proteomes" id="UP001501444"/>
    </source>
</evidence>
<evidence type="ECO:0000256" key="4">
    <source>
        <dbReference type="ARBA" id="ARBA00022723"/>
    </source>
</evidence>
<accession>A0ABN3FE05</accession>
<dbReference type="EMBL" id="BAAARV010000004">
    <property type="protein sequence ID" value="GAA2327734.1"/>
    <property type="molecule type" value="Genomic_DNA"/>
</dbReference>
<evidence type="ECO:0000256" key="2">
    <source>
        <dbReference type="ARBA" id="ARBA00011643"/>
    </source>
</evidence>
<dbReference type="Gene3D" id="3.40.1390.30">
    <property type="entry name" value="NIF3 (NGG1p interacting factor 3)-like"/>
    <property type="match status" value="2"/>
</dbReference>
<dbReference type="PANTHER" id="PTHR13799:SF14">
    <property type="entry name" value="GTP CYCLOHYDROLASE 1 TYPE 2 HOMOLOG"/>
    <property type="match status" value="1"/>
</dbReference>
<gene>
    <name evidence="5" type="ORF">GCM10010170_003740</name>
</gene>
<dbReference type="Pfam" id="PF01784">
    <property type="entry name" value="DUF34_NIF3"/>
    <property type="match status" value="1"/>
</dbReference>
<name>A0ABN3FE05_9ACTN</name>
<evidence type="ECO:0000256" key="1">
    <source>
        <dbReference type="ARBA" id="ARBA00006964"/>
    </source>
</evidence>
<comment type="caution">
    <text evidence="5">The sequence shown here is derived from an EMBL/GenBank/DDBJ whole genome shotgun (WGS) entry which is preliminary data.</text>
</comment>
<organism evidence="5 6">
    <name type="scientific">Dactylosporangium salmoneum</name>
    <dbReference type="NCBI Taxonomy" id="53361"/>
    <lineage>
        <taxon>Bacteria</taxon>
        <taxon>Bacillati</taxon>
        <taxon>Actinomycetota</taxon>
        <taxon>Actinomycetes</taxon>
        <taxon>Micromonosporales</taxon>
        <taxon>Micromonosporaceae</taxon>
        <taxon>Dactylosporangium</taxon>
    </lineage>
</organism>
<evidence type="ECO:0000256" key="3">
    <source>
        <dbReference type="ARBA" id="ARBA00022112"/>
    </source>
</evidence>
<dbReference type="Proteomes" id="UP001501444">
    <property type="component" value="Unassembled WGS sequence"/>
</dbReference>
<reference evidence="5 6" key="1">
    <citation type="journal article" date="2019" name="Int. J. Syst. Evol. Microbiol.">
        <title>The Global Catalogue of Microorganisms (GCM) 10K type strain sequencing project: providing services to taxonomists for standard genome sequencing and annotation.</title>
        <authorList>
            <consortium name="The Broad Institute Genomics Platform"/>
            <consortium name="The Broad Institute Genome Sequencing Center for Infectious Disease"/>
            <person name="Wu L."/>
            <person name="Ma J."/>
        </authorList>
    </citation>
    <scope>NUCLEOTIDE SEQUENCE [LARGE SCALE GENOMIC DNA]</scope>
    <source>
        <strain evidence="5 6">JCM 3272</strain>
    </source>
</reference>
<protein>
    <recommendedName>
        <fullName evidence="3">GTP cyclohydrolase 1 type 2 homolog</fullName>
    </recommendedName>
</protein>
<comment type="subunit">
    <text evidence="2">Homohexamer.</text>
</comment>